<dbReference type="Proteomes" id="UP000053660">
    <property type="component" value="Unassembled WGS sequence"/>
</dbReference>
<proteinExistence type="predicted"/>
<gene>
    <name evidence="1" type="ORF">OESDEN_12719</name>
</gene>
<reference evidence="1 2" key="1">
    <citation type="submission" date="2014-03" db="EMBL/GenBank/DDBJ databases">
        <title>Draft genome of the hookworm Oesophagostomum dentatum.</title>
        <authorList>
            <person name="Mitreva M."/>
        </authorList>
    </citation>
    <scope>NUCLEOTIDE SEQUENCE [LARGE SCALE GENOMIC DNA]</scope>
    <source>
        <strain evidence="1 2">OD-Hann</strain>
    </source>
</reference>
<evidence type="ECO:0000313" key="2">
    <source>
        <dbReference type="Proteomes" id="UP000053660"/>
    </source>
</evidence>
<dbReference type="OrthoDB" id="5843478at2759"/>
<accession>A0A0B1SWD2</accession>
<sequence length="136" mass="16006">MTSEERMVVTGRVLIDPALNNTEKFEKIETLSSDYISREPQSRELLKQLVELKKWLDERLERAGDKVQSIHDKKFKLLFAVRGSPLFKKLTRRANKIKSTLTAQEREEEEIIEKEFHAKADELKIHEIISLFPQKE</sequence>
<name>A0A0B1SWD2_OESDE</name>
<keyword evidence="2" id="KW-1185">Reference proteome</keyword>
<organism evidence="1 2">
    <name type="scientific">Oesophagostomum dentatum</name>
    <name type="common">Nodular worm</name>
    <dbReference type="NCBI Taxonomy" id="61180"/>
    <lineage>
        <taxon>Eukaryota</taxon>
        <taxon>Metazoa</taxon>
        <taxon>Ecdysozoa</taxon>
        <taxon>Nematoda</taxon>
        <taxon>Chromadorea</taxon>
        <taxon>Rhabditida</taxon>
        <taxon>Rhabditina</taxon>
        <taxon>Rhabditomorpha</taxon>
        <taxon>Strongyloidea</taxon>
        <taxon>Strongylidae</taxon>
        <taxon>Oesophagostomum</taxon>
    </lineage>
</organism>
<evidence type="ECO:0000313" key="1">
    <source>
        <dbReference type="EMBL" id="KHJ87505.1"/>
    </source>
</evidence>
<protein>
    <submittedName>
        <fullName evidence="1">Uncharacterized protein</fullName>
    </submittedName>
</protein>
<dbReference type="AlphaFoldDB" id="A0A0B1SWD2"/>
<dbReference type="EMBL" id="KN557594">
    <property type="protein sequence ID" value="KHJ87505.1"/>
    <property type="molecule type" value="Genomic_DNA"/>
</dbReference>